<gene>
    <name evidence="1" type="ORF">ACFOJE_20760</name>
</gene>
<reference evidence="2" key="1">
    <citation type="journal article" date="2019" name="Int. J. Syst. Evol. Microbiol.">
        <title>The Global Catalogue of Microorganisms (GCM) 10K type strain sequencing project: providing services to taxonomists for standard genome sequencing and annotation.</title>
        <authorList>
            <consortium name="The Broad Institute Genomics Platform"/>
            <consortium name="The Broad Institute Genome Sequencing Center for Infectious Disease"/>
            <person name="Wu L."/>
            <person name="Ma J."/>
        </authorList>
    </citation>
    <scope>NUCLEOTIDE SEQUENCE [LARGE SCALE GENOMIC DNA]</scope>
    <source>
        <strain evidence="2">KCTC 62195</strain>
    </source>
</reference>
<accession>A0ABV7AYS9</accession>
<sequence>MLIKPEYFRKMVRIWRQPELSPRAKLLISRRLARQYDLIDEIDGLLLSRLIRDLKKGLPFTKSKIDKLEQDYRNQCALRQQARLVIGEWLMSTSTDIEKKIGVSGICDALAVNPVHRRGLTEAKKGRALDYIAFVAGLEDSATHKNAKRQSPVKEGPLFHCVLELMVSFSLEHPELMPDPFAPNGPLYGKPIRMVDGNGQVFTTRPAQTLHDETIVDNLLDHPGKEQPNG</sequence>
<dbReference type="EMBL" id="JBHRSJ010000035">
    <property type="protein sequence ID" value="MFC2974627.1"/>
    <property type="molecule type" value="Genomic_DNA"/>
</dbReference>
<name>A0ABV7AYS9_9GAMM</name>
<organism evidence="1 2">
    <name type="scientific">Azotobacter bryophylli</name>
    <dbReference type="NCBI Taxonomy" id="1986537"/>
    <lineage>
        <taxon>Bacteria</taxon>
        <taxon>Pseudomonadati</taxon>
        <taxon>Pseudomonadota</taxon>
        <taxon>Gammaproteobacteria</taxon>
        <taxon>Pseudomonadales</taxon>
        <taxon>Pseudomonadaceae</taxon>
        <taxon>Azotobacter</taxon>
    </lineage>
</organism>
<keyword evidence="2" id="KW-1185">Reference proteome</keyword>
<protein>
    <submittedName>
        <fullName evidence="1">Uncharacterized protein</fullName>
    </submittedName>
</protein>
<dbReference type="RefSeq" id="WP_377816884.1">
    <property type="nucleotide sequence ID" value="NZ_JBHRSJ010000035.1"/>
</dbReference>
<proteinExistence type="predicted"/>
<dbReference type="Proteomes" id="UP001595457">
    <property type="component" value="Unassembled WGS sequence"/>
</dbReference>
<evidence type="ECO:0000313" key="2">
    <source>
        <dbReference type="Proteomes" id="UP001595457"/>
    </source>
</evidence>
<comment type="caution">
    <text evidence="1">The sequence shown here is derived from an EMBL/GenBank/DDBJ whole genome shotgun (WGS) entry which is preliminary data.</text>
</comment>
<evidence type="ECO:0000313" key="1">
    <source>
        <dbReference type="EMBL" id="MFC2974627.1"/>
    </source>
</evidence>